<evidence type="ECO:0000313" key="5">
    <source>
        <dbReference type="EMBL" id="KAG6393894.1"/>
    </source>
</evidence>
<dbReference type="AlphaFoldDB" id="A0A8X8WH07"/>
<dbReference type="SUPFAM" id="SSF101148">
    <property type="entry name" value="Plant invertase/pectin methylesterase inhibitor"/>
    <property type="match status" value="1"/>
</dbReference>
<dbReference type="InterPro" id="IPR035513">
    <property type="entry name" value="Invertase/methylesterase_inhib"/>
</dbReference>
<evidence type="ECO:0000256" key="4">
    <source>
        <dbReference type="SAM" id="SignalP"/>
    </source>
</evidence>
<evidence type="ECO:0008006" key="7">
    <source>
        <dbReference type="Google" id="ProtNLM"/>
    </source>
</evidence>
<dbReference type="Proteomes" id="UP000298416">
    <property type="component" value="Unassembled WGS sequence"/>
</dbReference>
<evidence type="ECO:0000256" key="3">
    <source>
        <dbReference type="ARBA" id="ARBA00038471"/>
    </source>
</evidence>
<organism evidence="5">
    <name type="scientific">Salvia splendens</name>
    <name type="common">Scarlet sage</name>
    <dbReference type="NCBI Taxonomy" id="180675"/>
    <lineage>
        <taxon>Eukaryota</taxon>
        <taxon>Viridiplantae</taxon>
        <taxon>Streptophyta</taxon>
        <taxon>Embryophyta</taxon>
        <taxon>Tracheophyta</taxon>
        <taxon>Spermatophyta</taxon>
        <taxon>Magnoliopsida</taxon>
        <taxon>eudicotyledons</taxon>
        <taxon>Gunneridae</taxon>
        <taxon>Pentapetalae</taxon>
        <taxon>asterids</taxon>
        <taxon>lamiids</taxon>
        <taxon>Lamiales</taxon>
        <taxon>Lamiaceae</taxon>
        <taxon>Nepetoideae</taxon>
        <taxon>Mentheae</taxon>
        <taxon>Salviinae</taxon>
        <taxon>Salvia</taxon>
        <taxon>Salvia subgen. Calosphace</taxon>
        <taxon>core Calosphace</taxon>
    </lineage>
</organism>
<comment type="similarity">
    <text evidence="3">Belongs to the PMEI family.</text>
</comment>
<proteinExistence type="inferred from homology"/>
<dbReference type="EMBL" id="PNBA02000017">
    <property type="protein sequence ID" value="KAG6393894.1"/>
    <property type="molecule type" value="Genomic_DNA"/>
</dbReference>
<name>A0A8X8WH07_SALSN</name>
<comment type="caution">
    <text evidence="5">The sequence shown here is derived from an EMBL/GenBank/DDBJ whole genome shotgun (WGS) entry which is preliminary data.</text>
</comment>
<evidence type="ECO:0000256" key="2">
    <source>
        <dbReference type="ARBA" id="ARBA00023157"/>
    </source>
</evidence>
<dbReference type="PANTHER" id="PTHR36710:SF8">
    <property type="entry name" value="PECTINESTERASE INHIBITOR-LIKE"/>
    <property type="match status" value="1"/>
</dbReference>
<reference evidence="5" key="1">
    <citation type="submission" date="2018-01" db="EMBL/GenBank/DDBJ databases">
        <authorList>
            <person name="Mao J.F."/>
        </authorList>
    </citation>
    <scope>NUCLEOTIDE SEQUENCE</scope>
    <source>
        <strain evidence="5">Huo1</strain>
        <tissue evidence="5">Leaf</tissue>
    </source>
</reference>
<keyword evidence="6" id="KW-1185">Reference proteome</keyword>
<reference evidence="5" key="2">
    <citation type="submission" date="2020-08" db="EMBL/GenBank/DDBJ databases">
        <title>Plant Genome Project.</title>
        <authorList>
            <person name="Zhang R.-G."/>
        </authorList>
    </citation>
    <scope>NUCLEOTIDE SEQUENCE</scope>
    <source>
        <strain evidence="5">Huo1</strain>
        <tissue evidence="5">Leaf</tissue>
    </source>
</reference>
<keyword evidence="1 4" id="KW-0732">Signal</keyword>
<gene>
    <name evidence="5" type="ORF">SASPL_144469</name>
</gene>
<accession>A0A8X8WH07</accession>
<feature type="chain" id="PRO_5036503245" description="Pectinesterase inhibitor domain-containing protein" evidence="4">
    <location>
        <begin position="25"/>
        <end position="197"/>
    </location>
</feature>
<dbReference type="InterPro" id="IPR052421">
    <property type="entry name" value="PCW_Enzyme_Inhibitor"/>
</dbReference>
<evidence type="ECO:0000256" key="1">
    <source>
        <dbReference type="ARBA" id="ARBA00022729"/>
    </source>
</evidence>
<dbReference type="Gene3D" id="1.20.140.40">
    <property type="entry name" value="Invertase/pectin methylesterase inhibitor family protein"/>
    <property type="match status" value="1"/>
</dbReference>
<evidence type="ECO:0000313" key="6">
    <source>
        <dbReference type="Proteomes" id="UP000298416"/>
    </source>
</evidence>
<protein>
    <recommendedName>
        <fullName evidence="7">Pectinesterase inhibitor domain-containing protein</fullName>
    </recommendedName>
</protein>
<dbReference type="PANTHER" id="PTHR36710">
    <property type="entry name" value="PECTINESTERASE INHIBITOR-LIKE"/>
    <property type="match status" value="1"/>
</dbReference>
<feature type="signal peptide" evidence="4">
    <location>
        <begin position="1"/>
        <end position="24"/>
    </location>
</feature>
<sequence length="197" mass="22397">MASYLHKTIFIALILAIAIPISSARYRIKSKTSNDVVQQLRDLCSETDNVGIADCTISLAMQKAEVFSDDLNKWYEGTNDVKWKEKYRLCSKNYIEVDRNLKLARRSLDSDDYRIISDQIDDAREELDKCKCEIGPGLFEPGHVVDRNNELGLYLIFARAATGRLSWLKGLDESRTPQMDVVREGVALFAPRFIGTI</sequence>
<keyword evidence="2" id="KW-1015">Disulfide bond</keyword>